<dbReference type="SUPFAM" id="SSF46689">
    <property type="entry name" value="Homeodomain-like"/>
    <property type="match status" value="1"/>
</dbReference>
<evidence type="ECO:0000256" key="1">
    <source>
        <dbReference type="ARBA" id="ARBA00023015"/>
    </source>
</evidence>
<dbReference type="KEGG" id="cai:Caci_6123"/>
<reference evidence="6 7" key="1">
    <citation type="journal article" date="2009" name="Stand. Genomic Sci.">
        <title>Complete genome sequence of Catenulispora acidiphila type strain (ID 139908).</title>
        <authorList>
            <person name="Copeland A."/>
            <person name="Lapidus A."/>
            <person name="Glavina Del Rio T."/>
            <person name="Nolan M."/>
            <person name="Lucas S."/>
            <person name="Chen F."/>
            <person name="Tice H."/>
            <person name="Cheng J.F."/>
            <person name="Bruce D."/>
            <person name="Goodwin L."/>
            <person name="Pitluck S."/>
            <person name="Mikhailova N."/>
            <person name="Pati A."/>
            <person name="Ivanova N."/>
            <person name="Mavromatis K."/>
            <person name="Chen A."/>
            <person name="Palaniappan K."/>
            <person name="Chain P."/>
            <person name="Land M."/>
            <person name="Hauser L."/>
            <person name="Chang Y.J."/>
            <person name="Jeffries C.D."/>
            <person name="Chertkov O."/>
            <person name="Brettin T."/>
            <person name="Detter J.C."/>
            <person name="Han C."/>
            <person name="Ali Z."/>
            <person name="Tindall B.J."/>
            <person name="Goker M."/>
            <person name="Bristow J."/>
            <person name="Eisen J.A."/>
            <person name="Markowitz V."/>
            <person name="Hugenholtz P."/>
            <person name="Kyrpides N.C."/>
            <person name="Klenk H.P."/>
        </authorList>
    </citation>
    <scope>NUCLEOTIDE SEQUENCE [LARGE SCALE GENOMIC DNA]</scope>
    <source>
        <strain evidence="7">DSM 44928 / JCM 14897 / NBRC 102108 / NRRL B-24433 / ID139908</strain>
    </source>
</reference>
<accession>C7QIA0</accession>
<evidence type="ECO:0000256" key="3">
    <source>
        <dbReference type="ARBA" id="ARBA00023163"/>
    </source>
</evidence>
<evidence type="ECO:0000256" key="2">
    <source>
        <dbReference type="ARBA" id="ARBA00023125"/>
    </source>
</evidence>
<dbReference type="PANTHER" id="PTHR30055:SF234">
    <property type="entry name" value="HTH-TYPE TRANSCRIPTIONAL REGULATOR BETI"/>
    <property type="match status" value="1"/>
</dbReference>
<dbReference type="InterPro" id="IPR001647">
    <property type="entry name" value="HTH_TetR"/>
</dbReference>
<name>C7QIA0_CATAD</name>
<evidence type="ECO:0000259" key="5">
    <source>
        <dbReference type="PROSITE" id="PS50977"/>
    </source>
</evidence>
<sequence>MNGSAKADTGAGRVAGQSAPAVVSPAAVVPPSAIAPPVVALPPSAAERPLRADARRNRQRVLEAAAQAFAADGPAVPLDEIARRAGVGAGTVYRHFPTKEELLAAVLIARMETMLAEVRGALAKPDPGPAFYASFVAMTLDARDKTDLAEALTSHGIDVRAATGEIAGALKAALADLLRRAQDAGAVRADVGVEDLHALVIGAIAAARSAPLADVPRVAGLVADGLRPRPSR</sequence>
<dbReference type="Pfam" id="PF00440">
    <property type="entry name" value="TetR_N"/>
    <property type="match status" value="1"/>
</dbReference>
<dbReference type="GO" id="GO:0003700">
    <property type="term" value="F:DNA-binding transcription factor activity"/>
    <property type="evidence" value="ECO:0007669"/>
    <property type="project" value="TreeGrafter"/>
</dbReference>
<dbReference type="PRINTS" id="PR00455">
    <property type="entry name" value="HTHTETR"/>
</dbReference>
<evidence type="ECO:0000313" key="6">
    <source>
        <dbReference type="EMBL" id="ACU74977.1"/>
    </source>
</evidence>
<dbReference type="Gene3D" id="1.10.357.10">
    <property type="entry name" value="Tetracycline Repressor, domain 2"/>
    <property type="match status" value="1"/>
</dbReference>
<protein>
    <submittedName>
        <fullName evidence="6">Transcriptional regulator, TetR family</fullName>
    </submittedName>
</protein>
<dbReference type="PROSITE" id="PS50977">
    <property type="entry name" value="HTH_TETR_2"/>
    <property type="match status" value="1"/>
</dbReference>
<dbReference type="Proteomes" id="UP000000851">
    <property type="component" value="Chromosome"/>
</dbReference>
<keyword evidence="7" id="KW-1185">Reference proteome</keyword>
<evidence type="ECO:0000256" key="4">
    <source>
        <dbReference type="PROSITE-ProRule" id="PRU00335"/>
    </source>
</evidence>
<evidence type="ECO:0000313" key="7">
    <source>
        <dbReference type="Proteomes" id="UP000000851"/>
    </source>
</evidence>
<dbReference type="Pfam" id="PF21597">
    <property type="entry name" value="TetR_C_43"/>
    <property type="match status" value="1"/>
</dbReference>
<feature type="domain" description="HTH tetR-type" evidence="5">
    <location>
        <begin position="55"/>
        <end position="114"/>
    </location>
</feature>
<organism evidence="6 7">
    <name type="scientific">Catenulispora acidiphila (strain DSM 44928 / JCM 14897 / NBRC 102108 / NRRL B-24433 / ID139908)</name>
    <dbReference type="NCBI Taxonomy" id="479433"/>
    <lineage>
        <taxon>Bacteria</taxon>
        <taxon>Bacillati</taxon>
        <taxon>Actinomycetota</taxon>
        <taxon>Actinomycetes</taxon>
        <taxon>Catenulisporales</taxon>
        <taxon>Catenulisporaceae</taxon>
        <taxon>Catenulispora</taxon>
    </lineage>
</organism>
<dbReference type="eggNOG" id="COG1309">
    <property type="taxonomic scope" value="Bacteria"/>
</dbReference>
<keyword evidence="1" id="KW-0805">Transcription regulation</keyword>
<dbReference type="InParanoid" id="C7QIA0"/>
<proteinExistence type="predicted"/>
<keyword evidence="2 4" id="KW-0238">DNA-binding</keyword>
<dbReference type="PANTHER" id="PTHR30055">
    <property type="entry name" value="HTH-TYPE TRANSCRIPTIONAL REGULATOR RUTR"/>
    <property type="match status" value="1"/>
</dbReference>
<keyword evidence="3" id="KW-0804">Transcription</keyword>
<feature type="DNA-binding region" description="H-T-H motif" evidence="4">
    <location>
        <begin position="77"/>
        <end position="96"/>
    </location>
</feature>
<gene>
    <name evidence="6" type="ordered locus">Caci_6123</name>
</gene>
<dbReference type="InterPro" id="IPR009057">
    <property type="entry name" value="Homeodomain-like_sf"/>
</dbReference>
<dbReference type="EMBL" id="CP001700">
    <property type="protein sequence ID" value="ACU74977.1"/>
    <property type="molecule type" value="Genomic_DNA"/>
</dbReference>
<dbReference type="InterPro" id="IPR050109">
    <property type="entry name" value="HTH-type_TetR-like_transc_reg"/>
</dbReference>
<dbReference type="InterPro" id="IPR036271">
    <property type="entry name" value="Tet_transcr_reg_TetR-rel_C_sf"/>
</dbReference>
<dbReference type="HOGENOM" id="CLU_069356_17_1_11"/>
<dbReference type="STRING" id="479433.Caci_6123"/>
<dbReference type="InterPro" id="IPR049445">
    <property type="entry name" value="TetR_SbtR-like_C"/>
</dbReference>
<dbReference type="AlphaFoldDB" id="C7QIA0"/>
<dbReference type="GO" id="GO:0000976">
    <property type="term" value="F:transcription cis-regulatory region binding"/>
    <property type="evidence" value="ECO:0007669"/>
    <property type="project" value="TreeGrafter"/>
</dbReference>
<dbReference type="SUPFAM" id="SSF48498">
    <property type="entry name" value="Tetracyclin repressor-like, C-terminal domain"/>
    <property type="match status" value="1"/>
</dbReference>